<accession>A0A1I7YFN6</accession>
<evidence type="ECO:0000256" key="1">
    <source>
        <dbReference type="SAM" id="MobiDB-lite"/>
    </source>
</evidence>
<keyword evidence="2" id="KW-1185">Reference proteome</keyword>
<proteinExistence type="predicted"/>
<dbReference type="WBParaSite" id="L893_g15660.t1">
    <property type="protein sequence ID" value="L893_g15660.t1"/>
    <property type="gene ID" value="L893_g15660"/>
</dbReference>
<sequence length="163" mass="18212">MAESLSQKKFAEAERGLQKPNAAFDVVSFDVAVIRRYVFDVVSFDIVSFDVMLSTSCRGATITYFLALFASALMSVQSVSLSEYKCGTNQITTLIAYRSAKATCRAHLARHRRNTEREDEDALVDLSHASWARDDTDGIAEEDKEHELSERSKPALTNSDKHL</sequence>
<dbReference type="AlphaFoldDB" id="A0A1I7YFN6"/>
<dbReference type="Proteomes" id="UP000095287">
    <property type="component" value="Unplaced"/>
</dbReference>
<protein>
    <submittedName>
        <fullName evidence="3">Uncharacterized protein</fullName>
    </submittedName>
</protein>
<evidence type="ECO:0000313" key="2">
    <source>
        <dbReference type="Proteomes" id="UP000095287"/>
    </source>
</evidence>
<organism evidence="2 3">
    <name type="scientific">Steinernema glaseri</name>
    <dbReference type="NCBI Taxonomy" id="37863"/>
    <lineage>
        <taxon>Eukaryota</taxon>
        <taxon>Metazoa</taxon>
        <taxon>Ecdysozoa</taxon>
        <taxon>Nematoda</taxon>
        <taxon>Chromadorea</taxon>
        <taxon>Rhabditida</taxon>
        <taxon>Tylenchina</taxon>
        <taxon>Panagrolaimomorpha</taxon>
        <taxon>Strongyloidoidea</taxon>
        <taxon>Steinernematidae</taxon>
        <taxon>Steinernema</taxon>
    </lineage>
</organism>
<name>A0A1I7YFN6_9BILA</name>
<reference evidence="3" key="1">
    <citation type="submission" date="2016-11" db="UniProtKB">
        <authorList>
            <consortium name="WormBaseParasite"/>
        </authorList>
    </citation>
    <scope>IDENTIFICATION</scope>
</reference>
<feature type="region of interest" description="Disordered" evidence="1">
    <location>
        <begin position="134"/>
        <end position="163"/>
    </location>
</feature>
<evidence type="ECO:0000313" key="3">
    <source>
        <dbReference type="WBParaSite" id="L893_g15660.t1"/>
    </source>
</evidence>